<sequence length="90" mass="10372">MINEENTFFYKRCFFVFSNCKFISLRTLGRIVIIATKDKKISIVSFGAGWKSRPAVVKPMRFRARDPCAYAYGGFSYKLKPTVKVWMGEG</sequence>
<keyword evidence="2" id="KW-1185">Reference proteome</keyword>
<dbReference type="Proteomes" id="UP000006867">
    <property type="component" value="Chromosome"/>
</dbReference>
<accession>A0ABN3ZDH5</accession>
<organism evidence="1 2">
    <name type="scientific">Bacillus atrophaeus (strain 1942)</name>
    <dbReference type="NCBI Taxonomy" id="720555"/>
    <lineage>
        <taxon>Bacteria</taxon>
        <taxon>Bacillati</taxon>
        <taxon>Bacillota</taxon>
        <taxon>Bacilli</taxon>
        <taxon>Bacillales</taxon>
        <taxon>Bacillaceae</taxon>
        <taxon>Bacillus</taxon>
    </lineage>
</organism>
<evidence type="ECO:0000313" key="2">
    <source>
        <dbReference type="Proteomes" id="UP000006867"/>
    </source>
</evidence>
<reference evidence="1 2" key="1">
    <citation type="journal article" date="2011" name="Front. Microbiol.">
        <title>Genomic signatures of strain selection and enhancement in Bacillus atrophaeus var. globigii, a historical biowarfare simulant.</title>
        <authorList>
            <person name="Gibbons H.S."/>
            <person name="Broomall S.M."/>
            <person name="McNew L.A."/>
            <person name="Daligault H."/>
            <person name="Chapman C."/>
            <person name="Bruce D."/>
            <person name="Karavis M."/>
            <person name="Krepps M."/>
            <person name="McGregor P.A."/>
            <person name="Hong C."/>
            <person name="Park K.H."/>
            <person name="Akmal A."/>
            <person name="Feldman A."/>
            <person name="Lin J.S."/>
            <person name="Chang W.E."/>
            <person name="Higgs B.W."/>
            <person name="Demirev P."/>
            <person name="Lindquist J."/>
            <person name="Liem A."/>
            <person name="Fochler E."/>
            <person name="Read T.D."/>
            <person name="Tapia R."/>
            <person name="Johnson S."/>
            <person name="Bishop-Lilly K.A."/>
            <person name="Detter C."/>
            <person name="Han C."/>
            <person name="Sozhamannan S."/>
            <person name="Rosenzweig C.N."/>
            <person name="Skowronski E.W."/>
        </authorList>
    </citation>
    <scope>NUCLEOTIDE SEQUENCE [LARGE SCALE GENOMIC DNA]</scope>
    <source>
        <strain evidence="1 2">1942</strain>
    </source>
</reference>
<protein>
    <submittedName>
        <fullName evidence="1">Uncharacterized protein</fullName>
    </submittedName>
</protein>
<name>A0ABN3ZDH5_BACA1</name>
<proteinExistence type="predicted"/>
<evidence type="ECO:0000313" key="1">
    <source>
        <dbReference type="EMBL" id="ADP32838.1"/>
    </source>
</evidence>
<gene>
    <name evidence="1" type="ordered locus">BATR1942_09525</name>
</gene>
<dbReference type="EMBL" id="CP002207">
    <property type="protein sequence ID" value="ADP32838.1"/>
    <property type="molecule type" value="Genomic_DNA"/>
</dbReference>